<keyword evidence="4" id="KW-1185">Reference proteome</keyword>
<dbReference type="PANTHER" id="PTHR43674:SF2">
    <property type="entry name" value="BETA-UREIDOPROPIONASE"/>
    <property type="match status" value="1"/>
</dbReference>
<protein>
    <submittedName>
        <fullName evidence="3">Nitrilase-related carbon-nitrogen hydrolase</fullName>
    </submittedName>
</protein>
<dbReference type="PROSITE" id="PS50263">
    <property type="entry name" value="CN_HYDROLASE"/>
    <property type="match status" value="1"/>
</dbReference>
<reference evidence="3 4" key="1">
    <citation type="submission" date="2023-04" db="EMBL/GenBank/DDBJ databases">
        <title>Streptomyces chengmaiensis sp. nov. isolated from the stem of mangrove plant in Hainan.</title>
        <authorList>
            <person name="Huang X."/>
            <person name="Zhou S."/>
            <person name="Chu X."/>
            <person name="Xie Y."/>
            <person name="Lin Y."/>
        </authorList>
    </citation>
    <scope>NUCLEOTIDE SEQUENCE [LARGE SCALE GENOMIC DNA]</scope>
    <source>
        <strain evidence="3 4">HNM0663</strain>
    </source>
</reference>
<feature type="domain" description="CN hydrolase" evidence="2">
    <location>
        <begin position="7"/>
        <end position="246"/>
    </location>
</feature>
<keyword evidence="1 3" id="KW-0378">Hydrolase</keyword>
<dbReference type="PANTHER" id="PTHR43674">
    <property type="entry name" value="NITRILASE C965.09-RELATED"/>
    <property type="match status" value="1"/>
</dbReference>
<dbReference type="InterPro" id="IPR003010">
    <property type="entry name" value="C-N_Hydrolase"/>
</dbReference>
<proteinExistence type="predicted"/>
<dbReference type="Proteomes" id="UP001223144">
    <property type="component" value="Unassembled WGS sequence"/>
</dbReference>
<dbReference type="GO" id="GO:0016787">
    <property type="term" value="F:hydrolase activity"/>
    <property type="evidence" value="ECO:0007669"/>
    <property type="project" value="UniProtKB-KW"/>
</dbReference>
<dbReference type="InterPro" id="IPR050345">
    <property type="entry name" value="Aliph_Amidase/BUP"/>
</dbReference>
<dbReference type="InterPro" id="IPR036526">
    <property type="entry name" value="C-N_Hydrolase_sf"/>
</dbReference>
<gene>
    <name evidence="3" type="ORF">QCN29_24555</name>
</gene>
<evidence type="ECO:0000259" key="2">
    <source>
        <dbReference type="PROSITE" id="PS50263"/>
    </source>
</evidence>
<evidence type="ECO:0000256" key="1">
    <source>
        <dbReference type="ARBA" id="ARBA00022801"/>
    </source>
</evidence>
<dbReference type="SUPFAM" id="SSF56317">
    <property type="entry name" value="Carbon-nitrogen hydrolase"/>
    <property type="match status" value="1"/>
</dbReference>
<dbReference type="EMBL" id="JARWBG010000033">
    <property type="protein sequence ID" value="MDH2391894.1"/>
    <property type="molecule type" value="Genomic_DNA"/>
</dbReference>
<sequence length="263" mass="27719">MTESGPLTVAVMQATGIVGDATRNLATIEEFATRAVARGARLVVTPELFVSGYGPAAVADDDGALQRERLAAVARSAGVALVASTVDRQDGERFISASLFDGTGSELTRYHKMHLFGAAENTFFAPGRERPQVVDLHGVPVALGVCFDVEFPEFTRAAALSGAELLCVPTAVPLRPPVDGRPAPFDTRLVPGMVVPTRALESQIFIAYANHAGPAFAGLSCISDPYGRRVAAGETGEELVQGDVSRSVLRAARHDTDYLALRG</sequence>
<accession>A0ABT6HVM5</accession>
<dbReference type="RefSeq" id="WP_279930835.1">
    <property type="nucleotide sequence ID" value="NZ_JARWBG010000033.1"/>
</dbReference>
<name>A0ABT6HVM5_9ACTN</name>
<dbReference type="Pfam" id="PF00795">
    <property type="entry name" value="CN_hydrolase"/>
    <property type="match status" value="1"/>
</dbReference>
<evidence type="ECO:0000313" key="3">
    <source>
        <dbReference type="EMBL" id="MDH2391894.1"/>
    </source>
</evidence>
<dbReference type="Gene3D" id="3.60.110.10">
    <property type="entry name" value="Carbon-nitrogen hydrolase"/>
    <property type="match status" value="1"/>
</dbReference>
<evidence type="ECO:0000313" key="4">
    <source>
        <dbReference type="Proteomes" id="UP001223144"/>
    </source>
</evidence>
<organism evidence="3 4">
    <name type="scientific">Streptomyces chengmaiensis</name>
    <dbReference type="NCBI Taxonomy" id="3040919"/>
    <lineage>
        <taxon>Bacteria</taxon>
        <taxon>Bacillati</taxon>
        <taxon>Actinomycetota</taxon>
        <taxon>Actinomycetes</taxon>
        <taxon>Kitasatosporales</taxon>
        <taxon>Streptomycetaceae</taxon>
        <taxon>Streptomyces</taxon>
    </lineage>
</organism>
<comment type="caution">
    <text evidence="3">The sequence shown here is derived from an EMBL/GenBank/DDBJ whole genome shotgun (WGS) entry which is preliminary data.</text>
</comment>